<dbReference type="STRING" id="768679.TTX_0602"/>
<dbReference type="PATRIC" id="fig|768679.9.peg.614"/>
<evidence type="ECO:0000313" key="2">
    <source>
        <dbReference type="Proteomes" id="UP000002654"/>
    </source>
</evidence>
<dbReference type="KEGG" id="ttn:TTX_0602"/>
<organism evidence="1 2">
    <name type="scientific">Thermoproteus tenax (strain ATCC 35583 / DSM 2078 / JCM 9277 / NBRC 100435 / Kra 1)</name>
    <dbReference type="NCBI Taxonomy" id="768679"/>
    <lineage>
        <taxon>Archaea</taxon>
        <taxon>Thermoproteota</taxon>
        <taxon>Thermoprotei</taxon>
        <taxon>Thermoproteales</taxon>
        <taxon>Thermoproteaceae</taxon>
        <taxon>Thermoproteus</taxon>
    </lineage>
</organism>
<keyword evidence="2" id="KW-1185">Reference proteome</keyword>
<dbReference type="EMBL" id="FN869859">
    <property type="protein sequence ID" value="CCC81263.1"/>
    <property type="molecule type" value="Genomic_DNA"/>
</dbReference>
<dbReference type="InterPro" id="IPR027417">
    <property type="entry name" value="P-loop_NTPase"/>
</dbReference>
<dbReference type="GeneID" id="11263599"/>
<dbReference type="PaxDb" id="768679-TTX_0602"/>
<dbReference type="Proteomes" id="UP000002654">
    <property type="component" value="Chromosome"/>
</dbReference>
<name>G4RNW9_THETK</name>
<gene>
    <name evidence="1" type="ordered locus">TTX_0602</name>
</gene>
<accession>G4RNW9</accession>
<reference evidence="1 2" key="1">
    <citation type="journal article" date="2011" name="PLoS ONE">
        <title>The complete genome sequence of Thermoproteus tenax: a physiologically versatile member of the Crenarchaeota.</title>
        <authorList>
            <person name="Siebers B."/>
            <person name="Zaparty M."/>
            <person name="Raddatz G."/>
            <person name="Tjaden B."/>
            <person name="Albers S.V."/>
            <person name="Bell S.D."/>
            <person name="Blombach F."/>
            <person name="Kletzin A."/>
            <person name="Kyrpides N."/>
            <person name="Lanz C."/>
            <person name="Plagens A."/>
            <person name="Rampp M."/>
            <person name="Rosinus A."/>
            <person name="von Jan M."/>
            <person name="Makarova K.S."/>
            <person name="Klenk H.P."/>
            <person name="Schuster S.C."/>
            <person name="Hensel R."/>
        </authorList>
    </citation>
    <scope>NUCLEOTIDE SEQUENCE [LARGE SCALE GENOMIC DNA]</scope>
    <source>
        <strain evidence="2">ATCC 35583 / DSM 2078 / JCM 9277 / NBRC 100435 / Kra 1</strain>
    </source>
</reference>
<dbReference type="Gene3D" id="3.40.50.300">
    <property type="entry name" value="P-loop containing nucleotide triphosphate hydrolases"/>
    <property type="match status" value="1"/>
</dbReference>
<dbReference type="SUPFAM" id="SSF52540">
    <property type="entry name" value="P-loop containing nucleoside triphosphate hydrolases"/>
    <property type="match status" value="1"/>
</dbReference>
<dbReference type="eggNOG" id="arCOG05702">
    <property type="taxonomic scope" value="Archaea"/>
</dbReference>
<protein>
    <submittedName>
        <fullName evidence="1">P-loop ATPase superfamily protein</fullName>
    </submittedName>
</protein>
<evidence type="ECO:0000313" key="1">
    <source>
        <dbReference type="EMBL" id="CCC81263.1"/>
    </source>
</evidence>
<proteinExistence type="predicted"/>
<sequence length="349" mass="38937">MELRRLCVSGFKAYDRCIDLEGSTLIYGPPNSGKSSLLEGLSMLMQSRGEQWILLEGPLLIVHEAEDVHRGGDVASPFTIEAHWSFGERIYGYSYTYATKGGYVEQTVFEDFKPVLTVAKRGQRGAVIYPPDLSAELCTAPYAVLNEDVLIPCGEVADERFKMAERILLELRVGLKDTFYYISGRRLAAWKYTYETHVDLLPATSVGPEGQYTVHQISRILAHPQFEPLRDELYRVLRQAGIDDVRVGLISTGRLAMYVKSRGGWTNAYNVGNFTKSVLPVLVQLVLSNEGSVVAIDDVDLAVPEEHAEGLLSIYLDIAKRRGLQLVMAARSRSFKEAARRLNATVVEL</sequence>
<dbReference type="RefSeq" id="WP_014126520.1">
    <property type="nucleotide sequence ID" value="NC_016070.1"/>
</dbReference>
<dbReference type="AlphaFoldDB" id="G4RNW9"/>
<dbReference type="HOGENOM" id="CLU_798374_0_0_2"/>
<dbReference type="OrthoDB" id="25344at2157"/>